<evidence type="ECO:0000313" key="1">
    <source>
        <dbReference type="EMBL" id="GBP15819.1"/>
    </source>
</evidence>
<dbReference type="Proteomes" id="UP000299102">
    <property type="component" value="Unassembled WGS sequence"/>
</dbReference>
<gene>
    <name evidence="1" type="ORF">EVAR_93993_1</name>
</gene>
<proteinExistence type="predicted"/>
<name>A0A4C1TPD0_EUMVA</name>
<accession>A0A4C1TPD0</accession>
<protein>
    <submittedName>
        <fullName evidence="1">Uncharacterized protein</fullName>
    </submittedName>
</protein>
<keyword evidence="2" id="KW-1185">Reference proteome</keyword>
<reference evidence="1 2" key="1">
    <citation type="journal article" date="2019" name="Commun. Biol.">
        <title>The bagworm genome reveals a unique fibroin gene that provides high tensile strength.</title>
        <authorList>
            <person name="Kono N."/>
            <person name="Nakamura H."/>
            <person name="Ohtoshi R."/>
            <person name="Tomita M."/>
            <person name="Numata K."/>
            <person name="Arakawa K."/>
        </authorList>
    </citation>
    <scope>NUCLEOTIDE SEQUENCE [LARGE SCALE GENOMIC DNA]</scope>
</reference>
<organism evidence="1 2">
    <name type="scientific">Eumeta variegata</name>
    <name type="common">Bagworm moth</name>
    <name type="synonym">Eumeta japonica</name>
    <dbReference type="NCBI Taxonomy" id="151549"/>
    <lineage>
        <taxon>Eukaryota</taxon>
        <taxon>Metazoa</taxon>
        <taxon>Ecdysozoa</taxon>
        <taxon>Arthropoda</taxon>
        <taxon>Hexapoda</taxon>
        <taxon>Insecta</taxon>
        <taxon>Pterygota</taxon>
        <taxon>Neoptera</taxon>
        <taxon>Endopterygota</taxon>
        <taxon>Lepidoptera</taxon>
        <taxon>Glossata</taxon>
        <taxon>Ditrysia</taxon>
        <taxon>Tineoidea</taxon>
        <taxon>Psychidae</taxon>
        <taxon>Oiketicinae</taxon>
        <taxon>Eumeta</taxon>
    </lineage>
</organism>
<dbReference type="AlphaFoldDB" id="A0A4C1TPD0"/>
<evidence type="ECO:0000313" key="2">
    <source>
        <dbReference type="Proteomes" id="UP000299102"/>
    </source>
</evidence>
<comment type="caution">
    <text evidence="1">The sequence shown here is derived from an EMBL/GenBank/DDBJ whole genome shotgun (WGS) entry which is preliminary data.</text>
</comment>
<sequence length="137" mass="15159">MRLSANIHNLLFLNNFTKETIVNKVAVSEKNISKRKCVVDRNTALVVNNTIPAPKPIYITLALRGSHLLFSVIRPHAGGAAAVYSKSAPGAPVRARLTTHRTTNGYFNDYGFFGKDVLKNKEITNICGNRHDRLLTV</sequence>
<dbReference type="EMBL" id="BGZK01000074">
    <property type="protein sequence ID" value="GBP15819.1"/>
    <property type="molecule type" value="Genomic_DNA"/>
</dbReference>